<dbReference type="InterPro" id="IPR004437">
    <property type="entry name" value="ParB/RepB/Spo0J"/>
</dbReference>
<dbReference type="Gene3D" id="3.90.1530.30">
    <property type="match status" value="1"/>
</dbReference>
<dbReference type="GO" id="GO:0007059">
    <property type="term" value="P:chromosome segregation"/>
    <property type="evidence" value="ECO:0007669"/>
    <property type="project" value="TreeGrafter"/>
</dbReference>
<dbReference type="OrthoDB" id="9802051at2"/>
<dbReference type="PANTHER" id="PTHR33375:SF1">
    <property type="entry name" value="CHROMOSOME-PARTITIONING PROTEIN PARB-RELATED"/>
    <property type="match status" value="1"/>
</dbReference>
<keyword evidence="3" id="KW-0175">Coiled coil</keyword>
<evidence type="ECO:0000256" key="1">
    <source>
        <dbReference type="ARBA" id="ARBA00006295"/>
    </source>
</evidence>
<keyword evidence="2" id="KW-0238">DNA-binding</keyword>
<protein>
    <recommendedName>
        <fullName evidence="5">ParB-like N-terminal domain-containing protein</fullName>
    </recommendedName>
</protein>
<dbReference type="Pfam" id="PF08535">
    <property type="entry name" value="KorB"/>
    <property type="match status" value="1"/>
</dbReference>
<feature type="coiled-coil region" evidence="3">
    <location>
        <begin position="209"/>
        <end position="236"/>
    </location>
</feature>
<dbReference type="SUPFAM" id="SSF110849">
    <property type="entry name" value="ParB/Sulfiredoxin"/>
    <property type="match status" value="1"/>
</dbReference>
<dbReference type="SMART" id="SM00470">
    <property type="entry name" value="ParB"/>
    <property type="match status" value="1"/>
</dbReference>
<organism evidence="6 7">
    <name type="scientific">Abyssibacter profundi</name>
    <dbReference type="NCBI Taxonomy" id="2182787"/>
    <lineage>
        <taxon>Bacteria</taxon>
        <taxon>Pseudomonadati</taxon>
        <taxon>Pseudomonadota</taxon>
        <taxon>Gammaproteobacteria</taxon>
        <taxon>Chromatiales</taxon>
        <taxon>Oceanococcaceae</taxon>
        <taxon>Abyssibacter</taxon>
    </lineage>
</organism>
<dbReference type="NCBIfam" id="TIGR00180">
    <property type="entry name" value="parB_part"/>
    <property type="match status" value="1"/>
</dbReference>
<dbReference type="RefSeq" id="WP_109719950.1">
    <property type="nucleotide sequence ID" value="NZ_QEQK01000006.1"/>
</dbReference>
<dbReference type="AlphaFoldDB" id="A0A363UL69"/>
<evidence type="ECO:0000259" key="5">
    <source>
        <dbReference type="SMART" id="SM00470"/>
    </source>
</evidence>
<dbReference type="SUPFAM" id="SSF109709">
    <property type="entry name" value="KorB DNA-binding domain-like"/>
    <property type="match status" value="1"/>
</dbReference>
<feature type="region of interest" description="Disordered" evidence="4">
    <location>
        <begin position="247"/>
        <end position="269"/>
    </location>
</feature>
<dbReference type="Gene3D" id="1.10.10.2830">
    <property type="match status" value="1"/>
</dbReference>
<dbReference type="InterPro" id="IPR036086">
    <property type="entry name" value="ParB/Sulfiredoxin_sf"/>
</dbReference>
<evidence type="ECO:0000256" key="4">
    <source>
        <dbReference type="SAM" id="MobiDB-lite"/>
    </source>
</evidence>
<keyword evidence="7" id="KW-1185">Reference proteome</keyword>
<name>A0A363UL69_9GAMM</name>
<dbReference type="GO" id="GO:0005694">
    <property type="term" value="C:chromosome"/>
    <property type="evidence" value="ECO:0007669"/>
    <property type="project" value="TreeGrafter"/>
</dbReference>
<dbReference type="PANTHER" id="PTHR33375">
    <property type="entry name" value="CHROMOSOME-PARTITIONING PROTEIN PARB-RELATED"/>
    <property type="match status" value="1"/>
</dbReference>
<dbReference type="InterPro" id="IPR050336">
    <property type="entry name" value="Chromosome_partition/occlusion"/>
</dbReference>
<evidence type="ECO:0000256" key="3">
    <source>
        <dbReference type="SAM" id="Coils"/>
    </source>
</evidence>
<reference evidence="6 7" key="1">
    <citation type="submission" date="2018-05" db="EMBL/GenBank/DDBJ databases">
        <title>Abyssibacter profundi OUC007T gen. nov., sp. nov, a marine bacterium isolated from seawater of the Mariana Trench.</title>
        <authorList>
            <person name="Zhou S."/>
        </authorList>
    </citation>
    <scope>NUCLEOTIDE SEQUENCE [LARGE SCALE GENOMIC DNA]</scope>
    <source>
        <strain evidence="6 7">OUC007</strain>
    </source>
</reference>
<gene>
    <name evidence="6" type="ORF">DEH80_07855</name>
</gene>
<dbReference type="CDD" id="cd16393">
    <property type="entry name" value="SPO0J_N"/>
    <property type="match status" value="1"/>
</dbReference>
<dbReference type="Pfam" id="PF02195">
    <property type="entry name" value="ParB_N"/>
    <property type="match status" value="1"/>
</dbReference>
<evidence type="ECO:0000256" key="2">
    <source>
        <dbReference type="ARBA" id="ARBA00023125"/>
    </source>
</evidence>
<feature type="domain" description="ParB-like N-terminal" evidence="5">
    <location>
        <begin position="2"/>
        <end position="99"/>
    </location>
</feature>
<dbReference type="InterPro" id="IPR003115">
    <property type="entry name" value="ParB_N"/>
</dbReference>
<dbReference type="InterPro" id="IPR013741">
    <property type="entry name" value="KorB_domain"/>
</dbReference>
<evidence type="ECO:0000313" key="6">
    <source>
        <dbReference type="EMBL" id="PWN56179.1"/>
    </source>
</evidence>
<sequence>MTQIPLDHIRPDPNQPRKHFDEENIRELADSILLNGLIQPITVRLDPQSNTDGADHYLIVAGERRYRAHKLLGWPTIEAAVIESTNRAGLAAIQIVENLQRENLSTAELVQGISELVEMPGNTGSPLGVGGVAAMLGKSKTWVSRRAKIARMAEPIRQLVADGLITDVDAADALDALHAEFKSLAVNAIKQIRGEQVRHDWKAPYTLDRAGFRECLQRARERAKAAEEEHARNAADPDYVLVGERWEHRPQQSNKSQAEQDSDRARRQANEQLRPLREQMNATLRQIRQQLCMPADEHSYCALTTGQLFSTDFVPHGNAAKPVPDWNALTRNFRASVTTTEQLARLIGALAHVGVTAPGWQVDGFKELELSGQQLDTIVEWLKAHPTGRLAIDDEPAVAVAHAQPDVCMTLDEAIGTFIAERCELSPAGSTRIADAYDAWLDWCQATGNRACDQAEFSRQMQAGDVTKKRREDAHYFIGLALLGDEALGNARHEGGDQNGTRSV</sequence>
<dbReference type="FunFam" id="3.90.1530.30:FF:000001">
    <property type="entry name" value="Chromosome partitioning protein ParB"/>
    <property type="match status" value="1"/>
</dbReference>
<proteinExistence type="inferred from homology"/>
<comment type="similarity">
    <text evidence="1">Belongs to the ParB family.</text>
</comment>
<accession>A0A363UL69</accession>
<dbReference type="EMBL" id="QEQK01000006">
    <property type="protein sequence ID" value="PWN56179.1"/>
    <property type="molecule type" value="Genomic_DNA"/>
</dbReference>
<comment type="caution">
    <text evidence="6">The sequence shown here is derived from an EMBL/GenBank/DDBJ whole genome shotgun (WGS) entry which is preliminary data.</text>
</comment>
<dbReference type="Proteomes" id="UP000251800">
    <property type="component" value="Unassembled WGS sequence"/>
</dbReference>
<dbReference type="GO" id="GO:0003677">
    <property type="term" value="F:DNA binding"/>
    <property type="evidence" value="ECO:0007669"/>
    <property type="project" value="UniProtKB-KW"/>
</dbReference>
<evidence type="ECO:0000313" key="7">
    <source>
        <dbReference type="Proteomes" id="UP000251800"/>
    </source>
</evidence>